<dbReference type="InterPro" id="IPR052818">
    <property type="entry name" value="NEDD1_Spindle_Assembly"/>
</dbReference>
<dbReference type="OrthoDB" id="1602884at2759"/>
<keyword evidence="3" id="KW-1185">Reference proteome</keyword>
<reference evidence="2 3" key="1">
    <citation type="journal article" date="2019" name="Sci. Rep.">
        <title>Comparative genomics of chytrid fungi reveal insights into the obligate biotrophic and pathogenic lifestyle of Synchytrium endobioticum.</title>
        <authorList>
            <person name="van de Vossenberg B.T.L.H."/>
            <person name="Warris S."/>
            <person name="Nguyen H.D.T."/>
            <person name="van Gent-Pelzer M.P.E."/>
            <person name="Joly D.L."/>
            <person name="van de Geest H.C."/>
            <person name="Bonants P.J.M."/>
            <person name="Smith D.S."/>
            <person name="Levesque C.A."/>
            <person name="van der Lee T.A.J."/>
        </authorList>
    </citation>
    <scope>NUCLEOTIDE SEQUENCE [LARGE SCALE GENOMIC DNA]</scope>
    <source>
        <strain evidence="2 3">CBS 675.73</strain>
    </source>
</reference>
<evidence type="ECO:0000313" key="3">
    <source>
        <dbReference type="Proteomes" id="UP000320333"/>
    </source>
</evidence>
<dbReference type="GO" id="GO:0000922">
    <property type="term" value="C:spindle pole"/>
    <property type="evidence" value="ECO:0007669"/>
    <property type="project" value="TreeGrafter"/>
</dbReference>
<feature type="region of interest" description="Disordered" evidence="1">
    <location>
        <begin position="333"/>
        <end position="352"/>
    </location>
</feature>
<dbReference type="GO" id="GO:0043015">
    <property type="term" value="F:gamma-tubulin binding"/>
    <property type="evidence" value="ECO:0007669"/>
    <property type="project" value="TreeGrafter"/>
</dbReference>
<accession>A0A507FL33</accession>
<dbReference type="AlphaFoldDB" id="A0A507FL33"/>
<dbReference type="GO" id="GO:0000278">
    <property type="term" value="P:mitotic cell cycle"/>
    <property type="evidence" value="ECO:0007669"/>
    <property type="project" value="TreeGrafter"/>
</dbReference>
<feature type="compositionally biased region" description="Polar residues" evidence="1">
    <location>
        <begin position="635"/>
        <end position="649"/>
    </location>
</feature>
<feature type="compositionally biased region" description="Low complexity" evidence="1">
    <location>
        <begin position="432"/>
        <end position="448"/>
    </location>
</feature>
<organism evidence="2 3">
    <name type="scientific">Chytriomyces confervae</name>
    <dbReference type="NCBI Taxonomy" id="246404"/>
    <lineage>
        <taxon>Eukaryota</taxon>
        <taxon>Fungi</taxon>
        <taxon>Fungi incertae sedis</taxon>
        <taxon>Chytridiomycota</taxon>
        <taxon>Chytridiomycota incertae sedis</taxon>
        <taxon>Chytridiomycetes</taxon>
        <taxon>Chytridiales</taxon>
        <taxon>Chytriomycetaceae</taxon>
        <taxon>Chytriomyces</taxon>
    </lineage>
</organism>
<feature type="region of interest" description="Disordered" evidence="1">
    <location>
        <begin position="375"/>
        <end position="397"/>
    </location>
</feature>
<proteinExistence type="predicted"/>
<feature type="compositionally biased region" description="Low complexity" evidence="1">
    <location>
        <begin position="650"/>
        <end position="665"/>
    </location>
</feature>
<name>A0A507FL33_9FUNG</name>
<feature type="compositionally biased region" description="Polar residues" evidence="1">
    <location>
        <begin position="342"/>
        <end position="352"/>
    </location>
</feature>
<dbReference type="GO" id="GO:0005814">
    <property type="term" value="C:centriole"/>
    <property type="evidence" value="ECO:0007669"/>
    <property type="project" value="TreeGrafter"/>
</dbReference>
<dbReference type="InterPro" id="IPR036322">
    <property type="entry name" value="WD40_repeat_dom_sf"/>
</dbReference>
<feature type="compositionally biased region" description="Polar residues" evidence="1">
    <location>
        <begin position="383"/>
        <end position="396"/>
    </location>
</feature>
<dbReference type="STRING" id="246404.A0A507FL33"/>
<feature type="region of interest" description="Disordered" evidence="1">
    <location>
        <begin position="474"/>
        <end position="517"/>
    </location>
</feature>
<dbReference type="PANTHER" id="PTHR44414">
    <property type="entry name" value="PROTEIN NEDD1"/>
    <property type="match status" value="1"/>
</dbReference>
<dbReference type="SUPFAM" id="SSF50978">
    <property type="entry name" value="WD40 repeat-like"/>
    <property type="match status" value="1"/>
</dbReference>
<sequence length="943" mass="100354">MAASAKHQTQPAARPAAKSGGAFACVSAGGRVCGWRIAVARVDTLRTGVAALAADDAAPLDVVWTGDGSFLAHLNTNRDALIIKSASQPDASVEVVSVSAVLTAHANVSCFAFGPRRSSRFLYVGSSLGVAVWDRQDMRVVNRFIHPLVVAVALNVDETHLCTAASDGSIRVHSLRTNTTMNLQSPLKQAINKCAFSPFKKSTLAAVGDEGTVVVWDFIHSMAPTFVVKNAHVSPIHGLAWSPCNKSLFATAALDKRVHVYNKDESGKVLLKFEADAPVTSLSVNDDFVIAVGTMTGKVTLFDVRTRKSTLSFLADAQGEAIVSLAFEPPQWAKETSHRDQGGQTSSNKPRNTETLATATSIKAQTSVVAAAPISGPEKLTVQPGSQKENSLTESGSPVVAAFKERLAAVKEKQSGLMELFSPVKPAFRQDSTASRESYTSRSSLSSEPGGAFPTRESRAASISSIATSSLREVVTAVEGSPEAENASDNNDEDYESTSESFGQTSPLMSKGRYKSGVRSNSSLDMFSSLPGTKTPPLHGLDACSASPLSSLGNSETSLFLSKTSTQASNTGKSSAASASASMSSITSSHNSTARLTDSHVARLQNALNQLKSKSPSNFNATMISTGFSGEADEATSSLKHSATTIVTRSPTPTGLNGNNNNKSGPVPPVLSYKQPSPTIAEMQPASIIPLFTASTRGDKSSPQVLDKKSNQAKQSIKVTTVVLKNLPGVPGQHEPQLHQSVVEDVDADNDDDKASEDENDEFTVMNSSSLQPKLNGTNFRTAVEQRTENIAKPQEFVADFDIWTSSEVVGGPHYKSPAVGTTDFAGVGATLHDDTRWNEGVHQTAYGDAADVEITGPVDSHSTPIAGGFAHKVLEAVLESCLEDFRMQVKEEIQNMHVELLRQFCIQKNEMNELFNAHSPTEALLKEVVRLREENARLRCGF</sequence>
<evidence type="ECO:0000313" key="2">
    <source>
        <dbReference type="EMBL" id="TPX77024.1"/>
    </source>
</evidence>
<dbReference type="GO" id="GO:0005737">
    <property type="term" value="C:cytoplasm"/>
    <property type="evidence" value="ECO:0007669"/>
    <property type="project" value="TreeGrafter"/>
</dbReference>
<protein>
    <submittedName>
        <fullName evidence="2">Uncharacterized protein</fullName>
    </submittedName>
</protein>
<dbReference type="PANTHER" id="PTHR44414:SF1">
    <property type="entry name" value="PROTEIN NEDD1"/>
    <property type="match status" value="1"/>
</dbReference>
<feature type="region of interest" description="Disordered" evidence="1">
    <location>
        <begin position="635"/>
        <end position="670"/>
    </location>
</feature>
<evidence type="ECO:0000256" key="1">
    <source>
        <dbReference type="SAM" id="MobiDB-lite"/>
    </source>
</evidence>
<dbReference type="EMBL" id="QEAP01000030">
    <property type="protein sequence ID" value="TPX77024.1"/>
    <property type="molecule type" value="Genomic_DNA"/>
</dbReference>
<dbReference type="SMART" id="SM00320">
    <property type="entry name" value="WD40"/>
    <property type="match status" value="5"/>
</dbReference>
<dbReference type="GO" id="GO:0007020">
    <property type="term" value="P:microtubule nucleation"/>
    <property type="evidence" value="ECO:0007669"/>
    <property type="project" value="TreeGrafter"/>
</dbReference>
<dbReference type="GO" id="GO:0036064">
    <property type="term" value="C:ciliary basal body"/>
    <property type="evidence" value="ECO:0007669"/>
    <property type="project" value="TreeGrafter"/>
</dbReference>
<dbReference type="InterPro" id="IPR001680">
    <property type="entry name" value="WD40_rpt"/>
</dbReference>
<gene>
    <name evidence="2" type="ORF">CcCBS67573_g01703</name>
</gene>
<comment type="caution">
    <text evidence="2">The sequence shown here is derived from an EMBL/GenBank/DDBJ whole genome shotgun (WGS) entry which is preliminary data.</text>
</comment>
<dbReference type="Pfam" id="PF00400">
    <property type="entry name" value="WD40"/>
    <property type="match status" value="1"/>
</dbReference>
<dbReference type="Gene3D" id="2.130.10.10">
    <property type="entry name" value="YVTN repeat-like/Quinoprotein amine dehydrogenase"/>
    <property type="match status" value="2"/>
</dbReference>
<dbReference type="Proteomes" id="UP000320333">
    <property type="component" value="Unassembled WGS sequence"/>
</dbReference>
<feature type="region of interest" description="Disordered" evidence="1">
    <location>
        <begin position="428"/>
        <end position="459"/>
    </location>
</feature>
<dbReference type="InterPro" id="IPR015943">
    <property type="entry name" value="WD40/YVTN_repeat-like_dom_sf"/>
</dbReference>
<feature type="compositionally biased region" description="Polar residues" evidence="1">
    <location>
        <begin position="498"/>
        <end position="508"/>
    </location>
</feature>